<feature type="domain" description="Galectin" evidence="3">
    <location>
        <begin position="106"/>
        <end position="240"/>
    </location>
</feature>
<feature type="domain" description="Galectin" evidence="3">
    <location>
        <begin position="606"/>
        <end position="821"/>
    </location>
</feature>
<accession>A0A9Q1FWI5</accession>
<dbReference type="GO" id="GO:0030246">
    <property type="term" value="F:carbohydrate binding"/>
    <property type="evidence" value="ECO:0007669"/>
    <property type="project" value="UniProtKB-KW"/>
</dbReference>
<name>A0A9Q1FWI5_SYNKA</name>
<dbReference type="AlphaFoldDB" id="A0A9Q1FWI5"/>
<feature type="domain" description="Galectin" evidence="3">
    <location>
        <begin position="1"/>
        <end position="102"/>
    </location>
</feature>
<comment type="caution">
    <text evidence="4">The sequence shown here is derived from an EMBL/GenBank/DDBJ whole genome shotgun (WGS) entry which is preliminary data.</text>
</comment>
<dbReference type="EMBL" id="JAINUF010000003">
    <property type="protein sequence ID" value="KAJ8368699.1"/>
    <property type="molecule type" value="Genomic_DNA"/>
</dbReference>
<dbReference type="FunFam" id="2.60.120.200:FF:000124">
    <property type="entry name" value="Galectin-4"/>
    <property type="match status" value="1"/>
</dbReference>
<dbReference type="SMART" id="SM00908">
    <property type="entry name" value="Gal-bind_lectin"/>
    <property type="match status" value="6"/>
</dbReference>
<proteinExistence type="predicted"/>
<dbReference type="Proteomes" id="UP001152622">
    <property type="component" value="Chromosome 3"/>
</dbReference>
<reference evidence="4" key="1">
    <citation type="journal article" date="2023" name="Science">
        <title>Genome structures resolve the early diversification of teleost fishes.</title>
        <authorList>
            <person name="Parey E."/>
            <person name="Louis A."/>
            <person name="Montfort J."/>
            <person name="Bouchez O."/>
            <person name="Roques C."/>
            <person name="Iampietro C."/>
            <person name="Lluch J."/>
            <person name="Castinel A."/>
            <person name="Donnadieu C."/>
            <person name="Desvignes T."/>
            <person name="Floi Bucao C."/>
            <person name="Jouanno E."/>
            <person name="Wen M."/>
            <person name="Mejri S."/>
            <person name="Dirks R."/>
            <person name="Jansen H."/>
            <person name="Henkel C."/>
            <person name="Chen W.J."/>
            <person name="Zahm M."/>
            <person name="Cabau C."/>
            <person name="Klopp C."/>
            <person name="Thompson A.W."/>
            <person name="Robinson-Rechavi M."/>
            <person name="Braasch I."/>
            <person name="Lecointre G."/>
            <person name="Bobe J."/>
            <person name="Postlethwait J.H."/>
            <person name="Berthelot C."/>
            <person name="Roest Crollius H."/>
            <person name="Guiguen Y."/>
        </authorList>
    </citation>
    <scope>NUCLEOTIDE SEQUENCE</scope>
    <source>
        <strain evidence="4">WJC10195</strain>
    </source>
</reference>
<dbReference type="Gene3D" id="2.60.120.200">
    <property type="match status" value="7"/>
</dbReference>
<evidence type="ECO:0000256" key="2">
    <source>
        <dbReference type="ARBA" id="ARBA00022737"/>
    </source>
</evidence>
<feature type="domain" description="Galectin" evidence="3">
    <location>
        <begin position="317"/>
        <end position="456"/>
    </location>
</feature>
<keyword evidence="1" id="KW-0430">Lectin</keyword>
<sequence length="870" mass="98718">MYLYFRGKIDDDVNRFHINLQCGEKKGCTKALHFNPRFQPSEVVVFNTFQKGRWETEERVKTMPFRKGEKFELLFIVTSKGYQVIVNGHQFYMFKHRIPVEQSIPHVGPVYGGLRTGMFVFFRGTVPQEIKRFHINLQYGELKGCDKALHFNPRFDPSEVVVFNTFRNGSWENEERVDKMPFSKGENFEVVFIITSEGYQVNVNGRQFYLFKHRMPVEYVSAIKIAGDVSMQTLNMIEGGQGVEGSPSQGKIAVNTIPHVGPLYGGLRPGMALSFQGTIPEEIHSFAIILQYGEMKGCDKAFKFNARFEPSEMSNLDVEVIPGGLKTGMAAYFKGTIPNKIKSFTISLQCGDSKDSEKALHFKALFEPSEGIVLNSFKDGSWETEERVNEMPFTKGESFELVFHATSEGYQVYVNRRRIYLFKHRIPLEQVCSVQIIGDVSMQTTNYIDLQEVAMQQGTDQDDTEVTTVPGTLKTGMSMSFQGAIPDEITSFSIDLQYGDTDGCDSAFHFSPQFEPSQNGSWETEERVDKMPFSKGEKFDLVYIITSEGYQVNVNGTEFYLFKHRIPVEQVRALQIAGDVSIQTTHIIEGAVQEYPSPAHLGTIQCEIPIPGNLKTGMSMTFQGSIPDETNRFSINMQCGDTEGCDTAFHFSPQFETSDVVFNTFRNGSWETEERVNKMPFSKGEKFELVYKMTSEGYQVNVNGQLLYLFKYRMAVEQVAVVQCGEADGCDIVFRFNPEFKTSEVLFNSFKNGSWEQEERVTEMPFHKGGDFELVYIITSEGYQVNVNGQKLHLFKHRIPAEQANALQITGNVNISSMNIIEGCIGGETISVHCGNQKLKVFVNGKRMFDSINRLQPFTKTSWRSLMSLF</sequence>
<organism evidence="4 5">
    <name type="scientific">Synaphobranchus kaupii</name>
    <name type="common">Kaup's arrowtooth eel</name>
    <dbReference type="NCBI Taxonomy" id="118154"/>
    <lineage>
        <taxon>Eukaryota</taxon>
        <taxon>Metazoa</taxon>
        <taxon>Chordata</taxon>
        <taxon>Craniata</taxon>
        <taxon>Vertebrata</taxon>
        <taxon>Euteleostomi</taxon>
        <taxon>Actinopterygii</taxon>
        <taxon>Neopterygii</taxon>
        <taxon>Teleostei</taxon>
        <taxon>Anguilliformes</taxon>
        <taxon>Synaphobranchidae</taxon>
        <taxon>Synaphobranchus</taxon>
    </lineage>
</organism>
<gene>
    <name evidence="4" type="ORF">SKAU_G00087270</name>
</gene>
<dbReference type="CDD" id="cd00070">
    <property type="entry name" value="GLECT"/>
    <property type="match status" value="6"/>
</dbReference>
<dbReference type="Pfam" id="PF00337">
    <property type="entry name" value="Gal-bind_lectin"/>
    <property type="match status" value="6"/>
</dbReference>
<evidence type="ECO:0000256" key="1">
    <source>
        <dbReference type="ARBA" id="ARBA00022734"/>
    </source>
</evidence>
<dbReference type="PANTHER" id="PTHR11346:SF32">
    <property type="entry name" value="GALECTIN-4"/>
    <property type="match status" value="1"/>
</dbReference>
<evidence type="ECO:0000313" key="4">
    <source>
        <dbReference type="EMBL" id="KAJ8368699.1"/>
    </source>
</evidence>
<dbReference type="SMART" id="SM00276">
    <property type="entry name" value="GLECT"/>
    <property type="match status" value="6"/>
</dbReference>
<dbReference type="InterPro" id="IPR001079">
    <property type="entry name" value="Galectin_CRD"/>
</dbReference>
<dbReference type="PANTHER" id="PTHR11346">
    <property type="entry name" value="GALECTIN"/>
    <property type="match status" value="1"/>
</dbReference>
<dbReference type="InterPro" id="IPR044156">
    <property type="entry name" value="Galectin-like"/>
</dbReference>
<protein>
    <recommendedName>
        <fullName evidence="3">Galectin domain-containing protein</fullName>
    </recommendedName>
</protein>
<dbReference type="SUPFAM" id="SSF49899">
    <property type="entry name" value="Concanavalin A-like lectins/glucanases"/>
    <property type="match status" value="7"/>
</dbReference>
<keyword evidence="5" id="KW-1185">Reference proteome</keyword>
<evidence type="ECO:0000313" key="5">
    <source>
        <dbReference type="Proteomes" id="UP001152622"/>
    </source>
</evidence>
<dbReference type="OrthoDB" id="6251307at2759"/>
<dbReference type="PROSITE" id="PS51304">
    <property type="entry name" value="GALECTIN"/>
    <property type="match status" value="5"/>
</dbReference>
<keyword evidence="2" id="KW-0677">Repeat</keyword>
<feature type="domain" description="Galectin" evidence="3">
    <location>
        <begin position="465"/>
        <end position="588"/>
    </location>
</feature>
<dbReference type="InterPro" id="IPR013320">
    <property type="entry name" value="ConA-like_dom_sf"/>
</dbReference>
<evidence type="ECO:0000259" key="3">
    <source>
        <dbReference type="PROSITE" id="PS51304"/>
    </source>
</evidence>